<gene>
    <name evidence="1" type="ORF">SAMN05216381_3232</name>
</gene>
<evidence type="ECO:0000313" key="1">
    <source>
        <dbReference type="EMBL" id="SDG12949.1"/>
    </source>
</evidence>
<accession>A0A1G7RRY9</accession>
<proteinExistence type="predicted"/>
<evidence type="ECO:0000313" key="2">
    <source>
        <dbReference type="Proteomes" id="UP000243378"/>
    </source>
</evidence>
<dbReference type="STRING" id="640205.SAMN05216381_3232"/>
<protein>
    <submittedName>
        <fullName evidence="1">Uncharacterized protein</fullName>
    </submittedName>
</protein>
<dbReference type="RefSeq" id="WP_092369867.1">
    <property type="nucleotide sequence ID" value="NZ_FNBM01000007.1"/>
</dbReference>
<dbReference type="Proteomes" id="UP000243378">
    <property type="component" value="Unassembled WGS sequence"/>
</dbReference>
<reference evidence="1 2" key="1">
    <citation type="submission" date="2016-10" db="EMBL/GenBank/DDBJ databases">
        <authorList>
            <person name="de Groot N.N."/>
        </authorList>
    </citation>
    <scope>NUCLEOTIDE SEQUENCE [LARGE SCALE GENOMIC DNA]</scope>
    <source>
        <strain evidence="1 2">LMG 25475</strain>
    </source>
</reference>
<name>A0A1G7RRY9_9GAMM</name>
<dbReference type="EMBL" id="FNBM01000007">
    <property type="protein sequence ID" value="SDG12949.1"/>
    <property type="molecule type" value="Genomic_DNA"/>
</dbReference>
<sequence length="88" mass="9452">MLDVKAIPANVERASRIDWGVPIDAYLTEAARVGDRVTATLFLDFAGVIGNGETVVTPPLRKITSRGDLQLVQSACGHDHYIIVSECG</sequence>
<organism evidence="1 2">
    <name type="scientific">Phytopseudomonas seleniipraecipitans</name>
    <dbReference type="NCBI Taxonomy" id="640205"/>
    <lineage>
        <taxon>Bacteria</taxon>
        <taxon>Pseudomonadati</taxon>
        <taxon>Pseudomonadota</taxon>
        <taxon>Gammaproteobacteria</taxon>
        <taxon>Pseudomonadales</taxon>
        <taxon>Pseudomonadaceae</taxon>
        <taxon>Phytopseudomonas</taxon>
    </lineage>
</organism>
<dbReference type="OrthoDB" id="7024082at2"/>
<dbReference type="AlphaFoldDB" id="A0A1G7RRY9"/>